<evidence type="ECO:0000256" key="4">
    <source>
        <dbReference type="ARBA" id="ARBA00022490"/>
    </source>
</evidence>
<evidence type="ECO:0000256" key="9">
    <source>
        <dbReference type="SAM" id="MobiDB-lite"/>
    </source>
</evidence>
<dbReference type="InterPro" id="IPR007207">
    <property type="entry name" value="Not_N"/>
</dbReference>
<dbReference type="Proteomes" id="UP000824890">
    <property type="component" value="Unassembled WGS sequence"/>
</dbReference>
<keyword evidence="7" id="KW-0804">Transcription</keyword>
<dbReference type="Pfam" id="PF04065">
    <property type="entry name" value="Not3"/>
    <property type="match status" value="1"/>
</dbReference>
<evidence type="ECO:0000313" key="13">
    <source>
        <dbReference type="Proteomes" id="UP000824890"/>
    </source>
</evidence>
<evidence type="ECO:0000256" key="1">
    <source>
        <dbReference type="ARBA" id="ARBA00004123"/>
    </source>
</evidence>
<accession>A0ABQ8ATU3</accession>
<dbReference type="InterPro" id="IPR007282">
    <property type="entry name" value="NOT2/3/5_C"/>
</dbReference>
<dbReference type="InterPro" id="IPR040168">
    <property type="entry name" value="Not2/3/5"/>
</dbReference>
<keyword evidence="13" id="KW-1185">Reference proteome</keyword>
<evidence type="ECO:0000256" key="8">
    <source>
        <dbReference type="ARBA" id="ARBA00023242"/>
    </source>
</evidence>
<dbReference type="Gene3D" id="2.30.30.1020">
    <property type="entry name" value="CCR4-NOT complex subunit 2/3/5, C-terminal domain"/>
    <property type="match status" value="1"/>
</dbReference>
<dbReference type="PANTHER" id="PTHR23326">
    <property type="entry name" value="CCR4 NOT-RELATED"/>
    <property type="match status" value="1"/>
</dbReference>
<feature type="compositionally biased region" description="Low complexity" evidence="9">
    <location>
        <begin position="46"/>
        <end position="62"/>
    </location>
</feature>
<sequence length="440" mass="48688">MARFKICEKETKTKAFSKEGLSLGSKRESKVRDTRDWLNNVGTPLSMKSSVAASASQVRSISLPTHHQSTSQEKTEDTTLPESNSETPPKTPPQKNGASLHSAPSTPVGGRPSLNVPVSNVLNAPVPLSTSVPAQTSTESMGSLSPVSAKEEDETALPSPKPPSSVADAPLRGIAAEVAKRNIMGVESNVQPLTSPLSKMVLPPTAKVNDGTTSDINPSEVAASIGRAFSPSVVSGSQWRPGSPFQSQNETLFAYSGIYFRKKHQGLWKNSFSTRSKREIFTAVAASRARSWKPLRHAFSIWRKREAVFFTAAKPSLRAAPDDSTSIAASKAITNEDDPKGLFDTSTRSNDAYGTDTLFFAFYHQQNSYQQYLAAKELKKQSWRYHRKFNTWFQRHKEPKIATDEYEQGAYVYFDFQNPQRRVSRRRMMSKDQKRVHIGI</sequence>
<dbReference type="Pfam" id="PF04153">
    <property type="entry name" value="NOT2_3_5_C"/>
    <property type="match status" value="1"/>
</dbReference>
<evidence type="ECO:0000256" key="2">
    <source>
        <dbReference type="ARBA" id="ARBA00004496"/>
    </source>
</evidence>
<protein>
    <recommendedName>
        <fullName evidence="14">NOT2/NOT3/NOT5 C-terminal domain-containing protein</fullName>
    </recommendedName>
</protein>
<proteinExistence type="inferred from homology"/>
<feature type="compositionally biased region" description="Polar residues" evidence="9">
    <location>
        <begin position="129"/>
        <end position="146"/>
    </location>
</feature>
<keyword evidence="5" id="KW-0678">Repressor</keyword>
<evidence type="ECO:0000259" key="11">
    <source>
        <dbReference type="Pfam" id="PF04153"/>
    </source>
</evidence>
<evidence type="ECO:0008006" key="14">
    <source>
        <dbReference type="Google" id="ProtNLM"/>
    </source>
</evidence>
<evidence type="ECO:0000259" key="10">
    <source>
        <dbReference type="Pfam" id="PF04065"/>
    </source>
</evidence>
<feature type="domain" description="NOT2/NOT3/NOT5 C-terminal" evidence="11">
    <location>
        <begin position="342"/>
        <end position="422"/>
    </location>
</feature>
<gene>
    <name evidence="12" type="ORF">HID58_045471</name>
</gene>
<evidence type="ECO:0000256" key="5">
    <source>
        <dbReference type="ARBA" id="ARBA00022491"/>
    </source>
</evidence>
<feature type="compositionally biased region" description="Basic and acidic residues" evidence="9">
    <location>
        <begin position="25"/>
        <end position="36"/>
    </location>
</feature>
<evidence type="ECO:0000313" key="12">
    <source>
        <dbReference type="EMBL" id="KAH0895903.1"/>
    </source>
</evidence>
<comment type="subcellular location">
    <subcellularLocation>
        <location evidence="2">Cytoplasm</location>
    </subcellularLocation>
    <subcellularLocation>
        <location evidence="1">Nucleus</location>
    </subcellularLocation>
</comment>
<keyword evidence="6" id="KW-0805">Transcription regulation</keyword>
<evidence type="ECO:0000256" key="7">
    <source>
        <dbReference type="ARBA" id="ARBA00023163"/>
    </source>
</evidence>
<feature type="region of interest" description="Disordered" evidence="9">
    <location>
        <begin position="18"/>
        <end position="116"/>
    </location>
</feature>
<keyword evidence="8" id="KW-0539">Nucleus</keyword>
<evidence type="ECO:0000256" key="3">
    <source>
        <dbReference type="ARBA" id="ARBA00007682"/>
    </source>
</evidence>
<organism evidence="12 13">
    <name type="scientific">Brassica napus</name>
    <name type="common">Rape</name>
    <dbReference type="NCBI Taxonomy" id="3708"/>
    <lineage>
        <taxon>Eukaryota</taxon>
        <taxon>Viridiplantae</taxon>
        <taxon>Streptophyta</taxon>
        <taxon>Embryophyta</taxon>
        <taxon>Tracheophyta</taxon>
        <taxon>Spermatophyta</taxon>
        <taxon>Magnoliopsida</taxon>
        <taxon>eudicotyledons</taxon>
        <taxon>Gunneridae</taxon>
        <taxon>Pentapetalae</taxon>
        <taxon>rosids</taxon>
        <taxon>malvids</taxon>
        <taxon>Brassicales</taxon>
        <taxon>Brassicaceae</taxon>
        <taxon>Brassiceae</taxon>
        <taxon>Brassica</taxon>
    </lineage>
</organism>
<dbReference type="InterPro" id="IPR038635">
    <property type="entry name" value="CCR4-NOT_su2/3/5_C_sf"/>
</dbReference>
<feature type="domain" description="CCR4-Not complex component Not N-terminal" evidence="10">
    <location>
        <begin position="1"/>
        <end position="75"/>
    </location>
</feature>
<comment type="similarity">
    <text evidence="3">Belongs to the CNOT2/3/5 family.</text>
</comment>
<keyword evidence="4" id="KW-0963">Cytoplasm</keyword>
<reference evidence="12 13" key="1">
    <citation type="submission" date="2021-05" db="EMBL/GenBank/DDBJ databases">
        <title>Genome Assembly of Synthetic Allotetraploid Brassica napus Reveals Homoeologous Exchanges between Subgenomes.</title>
        <authorList>
            <person name="Davis J.T."/>
        </authorList>
    </citation>
    <scope>NUCLEOTIDE SEQUENCE [LARGE SCALE GENOMIC DNA]</scope>
    <source>
        <strain evidence="13">cv. Da-Ae</strain>
        <tissue evidence="12">Seedling</tissue>
    </source>
</reference>
<evidence type="ECO:0000256" key="6">
    <source>
        <dbReference type="ARBA" id="ARBA00023015"/>
    </source>
</evidence>
<name>A0ABQ8ATU3_BRANA</name>
<comment type="caution">
    <text evidence="12">The sequence shown here is derived from an EMBL/GenBank/DDBJ whole genome shotgun (WGS) entry which is preliminary data.</text>
</comment>
<feature type="region of interest" description="Disordered" evidence="9">
    <location>
        <begin position="129"/>
        <end position="169"/>
    </location>
</feature>
<dbReference type="EMBL" id="JAGKQM010000012">
    <property type="protein sequence ID" value="KAH0895903.1"/>
    <property type="molecule type" value="Genomic_DNA"/>
</dbReference>
<feature type="compositionally biased region" description="Polar residues" evidence="9">
    <location>
        <begin position="63"/>
        <end position="105"/>
    </location>
</feature>